<name>A0A7G9Z2I6_9EURY</name>
<proteinExistence type="inferred from homology"/>
<dbReference type="GO" id="GO:0005829">
    <property type="term" value="C:cytosol"/>
    <property type="evidence" value="ECO:0007669"/>
    <property type="project" value="TreeGrafter"/>
</dbReference>
<dbReference type="GO" id="GO:0004821">
    <property type="term" value="F:histidine-tRNA ligase activity"/>
    <property type="evidence" value="ECO:0007669"/>
    <property type="project" value="UniProtKB-UniRule"/>
</dbReference>
<evidence type="ECO:0000256" key="1">
    <source>
        <dbReference type="ARBA" id="ARBA00004496"/>
    </source>
</evidence>
<dbReference type="SUPFAM" id="SSF52954">
    <property type="entry name" value="Class II aaRS ABD-related"/>
    <property type="match status" value="1"/>
</dbReference>
<sequence>MMKATPKGMRDIMPEDMLIRESVKERIIGLYRSYGYRPLDTPALEYLETLRKKAGEEADKQIFVLSDERLGLRFDLTVPLARVAAGSDFPRPFKRYCIAPVWRKEEPQKGRFREFWQADVDIIGSSSMRCEAELLSLSKEACTIFGFDKPKILLNNRKILEALAEELEMGREKEEVFRILDKIDKIGRAAVEEQLELLLGSKASDFLSYIKTTGKNKDKLDRVRDVCTEGVEELERILEMCDFDVEVNLSLVRGLGYYTGPVFEIKLSKDIGTVMAGGRYDGLLSVYGTPDPAVGISIGIERLITLIADREKQRKLSRTEVFIACAKPDFYPDAVNAADKLRKKGVLAETDLKGRNLRKQFDYANSLGIRFVAIIGRREKDANKVTLRDMVSGKEEMLTLAEAAKKAREG</sequence>
<evidence type="ECO:0000256" key="8">
    <source>
        <dbReference type="ARBA" id="ARBA00047639"/>
    </source>
</evidence>
<dbReference type="PANTHER" id="PTHR11476">
    <property type="entry name" value="HISTIDYL-TRNA SYNTHETASE"/>
    <property type="match status" value="1"/>
</dbReference>
<comment type="catalytic activity">
    <reaction evidence="8 9">
        <text>tRNA(His) + L-histidine + ATP = L-histidyl-tRNA(His) + AMP + diphosphate + H(+)</text>
        <dbReference type="Rhea" id="RHEA:17313"/>
        <dbReference type="Rhea" id="RHEA-COMP:9665"/>
        <dbReference type="Rhea" id="RHEA-COMP:9689"/>
        <dbReference type="ChEBI" id="CHEBI:15378"/>
        <dbReference type="ChEBI" id="CHEBI:30616"/>
        <dbReference type="ChEBI" id="CHEBI:33019"/>
        <dbReference type="ChEBI" id="CHEBI:57595"/>
        <dbReference type="ChEBI" id="CHEBI:78442"/>
        <dbReference type="ChEBI" id="CHEBI:78527"/>
        <dbReference type="ChEBI" id="CHEBI:456215"/>
        <dbReference type="EC" id="6.1.1.21"/>
    </reaction>
</comment>
<dbReference type="InterPro" id="IPR004154">
    <property type="entry name" value="Anticodon-bd"/>
</dbReference>
<feature type="binding site" evidence="10">
    <location>
        <begin position="75"/>
        <end position="77"/>
    </location>
    <ligand>
        <name>L-histidine</name>
        <dbReference type="ChEBI" id="CHEBI:57595"/>
    </ligand>
</feature>
<keyword evidence="7 9" id="KW-0030">Aminoacyl-tRNA synthetase</keyword>
<dbReference type="EC" id="6.1.1.21" evidence="9"/>
<dbReference type="GO" id="GO:0005524">
    <property type="term" value="F:ATP binding"/>
    <property type="evidence" value="ECO:0007669"/>
    <property type="project" value="UniProtKB-UniRule"/>
</dbReference>
<dbReference type="CDD" id="cd00859">
    <property type="entry name" value="HisRS_anticodon"/>
    <property type="match status" value="1"/>
</dbReference>
<evidence type="ECO:0000256" key="2">
    <source>
        <dbReference type="ARBA" id="ARBA00008226"/>
    </source>
</evidence>
<evidence type="ECO:0000256" key="4">
    <source>
        <dbReference type="ARBA" id="ARBA00022741"/>
    </source>
</evidence>
<comment type="subcellular location">
    <subcellularLocation>
        <location evidence="1 9">Cytoplasm</location>
    </subcellularLocation>
</comment>
<feature type="binding site" evidence="10">
    <location>
        <position position="117"/>
    </location>
    <ligand>
        <name>L-histidine</name>
        <dbReference type="ChEBI" id="CHEBI:57595"/>
    </ligand>
</feature>
<feature type="domain" description="Aminoacyl-transfer RNA synthetases class-II family profile" evidence="11">
    <location>
        <begin position="1"/>
        <end position="332"/>
    </location>
</feature>
<protein>
    <recommendedName>
        <fullName evidence="9">Histidine--tRNA ligase</fullName>
        <ecNumber evidence="9">6.1.1.21</ecNumber>
    </recommendedName>
    <alternativeName>
        <fullName evidence="9">Histidyl-tRNA synthetase</fullName>
        <shortName evidence="9">HisRS</shortName>
    </alternativeName>
</protein>
<accession>A0A7G9Z2I6</accession>
<dbReference type="InterPro" id="IPR015807">
    <property type="entry name" value="His-tRNA-ligase"/>
</dbReference>
<dbReference type="Pfam" id="PF03129">
    <property type="entry name" value="HGTP_anticodon"/>
    <property type="match status" value="1"/>
</dbReference>
<evidence type="ECO:0000256" key="6">
    <source>
        <dbReference type="ARBA" id="ARBA00022917"/>
    </source>
</evidence>
<dbReference type="Pfam" id="PF13393">
    <property type="entry name" value="tRNA-synt_His"/>
    <property type="match status" value="1"/>
</dbReference>
<feature type="binding site" evidence="10">
    <location>
        <position position="253"/>
    </location>
    <ligand>
        <name>L-histidine</name>
        <dbReference type="ChEBI" id="CHEBI:57595"/>
    </ligand>
</feature>
<dbReference type="CDD" id="cd00773">
    <property type="entry name" value="HisRS-like_core"/>
    <property type="match status" value="1"/>
</dbReference>
<dbReference type="Gene3D" id="3.30.930.10">
    <property type="entry name" value="Bira Bifunctional Protein, Domain 2"/>
    <property type="match status" value="1"/>
</dbReference>
<evidence type="ECO:0000256" key="7">
    <source>
        <dbReference type="ARBA" id="ARBA00023146"/>
    </source>
</evidence>
<evidence type="ECO:0000256" key="5">
    <source>
        <dbReference type="ARBA" id="ARBA00022840"/>
    </source>
</evidence>
<dbReference type="SUPFAM" id="SSF55681">
    <property type="entry name" value="Class II aaRS and biotin synthetases"/>
    <property type="match status" value="1"/>
</dbReference>
<keyword evidence="5 9" id="KW-0067">ATP-binding</keyword>
<dbReference type="PROSITE" id="PS50862">
    <property type="entry name" value="AA_TRNA_LIGASE_II"/>
    <property type="match status" value="1"/>
</dbReference>
<dbReference type="InterPro" id="IPR006195">
    <property type="entry name" value="aa-tRNA-synth_II"/>
</dbReference>
<dbReference type="InterPro" id="IPR041715">
    <property type="entry name" value="HisRS-like_core"/>
</dbReference>
<evidence type="ECO:0000256" key="10">
    <source>
        <dbReference type="PIRSR" id="PIRSR001549-1"/>
    </source>
</evidence>
<dbReference type="Gene3D" id="3.40.50.800">
    <property type="entry name" value="Anticodon-binding domain"/>
    <property type="match status" value="1"/>
</dbReference>
<dbReference type="InterPro" id="IPR033656">
    <property type="entry name" value="HisRS_anticodon"/>
</dbReference>
<keyword evidence="9" id="KW-0963">Cytoplasm</keyword>
<dbReference type="InterPro" id="IPR004516">
    <property type="entry name" value="HisRS/HisZ"/>
</dbReference>
<evidence type="ECO:0000259" key="11">
    <source>
        <dbReference type="PROSITE" id="PS50862"/>
    </source>
</evidence>
<dbReference type="PIRSF" id="PIRSF001549">
    <property type="entry name" value="His-tRNA_synth"/>
    <property type="match status" value="1"/>
</dbReference>
<comment type="similarity">
    <text evidence="2 9">Belongs to the class-II aminoacyl-tRNA synthetase family.</text>
</comment>
<feature type="binding site" evidence="10">
    <location>
        <position position="103"/>
    </location>
    <ligand>
        <name>L-histidine</name>
        <dbReference type="ChEBI" id="CHEBI:57595"/>
    </ligand>
</feature>
<dbReference type="PANTHER" id="PTHR11476:SF7">
    <property type="entry name" value="HISTIDINE--TRNA LIGASE"/>
    <property type="match status" value="1"/>
</dbReference>
<feature type="binding site" evidence="10">
    <location>
        <begin position="257"/>
        <end position="258"/>
    </location>
    <ligand>
        <name>L-histidine</name>
        <dbReference type="ChEBI" id="CHEBI:57595"/>
    </ligand>
</feature>
<dbReference type="InterPro" id="IPR036621">
    <property type="entry name" value="Anticodon-bd_dom_sf"/>
</dbReference>
<gene>
    <name evidence="9 12" type="primary">hisS</name>
    <name evidence="12" type="ORF">FMKGKFDM_00003</name>
</gene>
<organism evidence="12">
    <name type="scientific">Candidatus Methanophaga sp. ANME-1 ERB7</name>
    <dbReference type="NCBI Taxonomy" id="2759913"/>
    <lineage>
        <taxon>Archaea</taxon>
        <taxon>Methanobacteriati</taxon>
        <taxon>Methanobacteriota</taxon>
        <taxon>Stenosarchaea group</taxon>
        <taxon>Methanomicrobia</taxon>
        <taxon>Candidatus Methanophagales</taxon>
        <taxon>Candidatus Methanophagaceae</taxon>
        <taxon>Candidatus Methanophaga</taxon>
    </lineage>
</organism>
<keyword evidence="4 9" id="KW-0547">Nucleotide-binding</keyword>
<reference evidence="12" key="1">
    <citation type="submission" date="2020-06" db="EMBL/GenBank/DDBJ databases">
        <title>Unique genomic features of the anaerobic methanotrophic archaea.</title>
        <authorList>
            <person name="Chadwick G.L."/>
            <person name="Skennerton C.T."/>
            <person name="Laso-Perez R."/>
            <person name="Leu A.O."/>
            <person name="Speth D.R."/>
            <person name="Yu H."/>
            <person name="Morgan-Lang C."/>
            <person name="Hatzenpichler R."/>
            <person name="Goudeau D."/>
            <person name="Malmstrom R."/>
            <person name="Brazelton W.J."/>
            <person name="Woyke T."/>
            <person name="Hallam S.J."/>
            <person name="Tyson G.W."/>
            <person name="Wegener G."/>
            <person name="Boetius A."/>
            <person name="Orphan V."/>
        </authorList>
    </citation>
    <scope>NUCLEOTIDE SEQUENCE</scope>
</reference>
<dbReference type="GO" id="GO:0003723">
    <property type="term" value="F:RNA binding"/>
    <property type="evidence" value="ECO:0007669"/>
    <property type="project" value="TreeGrafter"/>
</dbReference>
<keyword evidence="6 9" id="KW-0648">Protein biosynthesis</keyword>
<keyword evidence="3 9" id="KW-0436">Ligase</keyword>
<dbReference type="InterPro" id="IPR045864">
    <property type="entry name" value="aa-tRNA-synth_II/BPL/LPL"/>
</dbReference>
<feature type="binding site" evidence="10">
    <location>
        <position position="121"/>
    </location>
    <ligand>
        <name>L-histidine</name>
        <dbReference type="ChEBI" id="CHEBI:57595"/>
    </ligand>
</feature>
<dbReference type="AlphaFoldDB" id="A0A7G9Z2I6"/>
<evidence type="ECO:0000313" key="12">
    <source>
        <dbReference type="EMBL" id="QNO54470.1"/>
    </source>
</evidence>
<evidence type="ECO:0000256" key="3">
    <source>
        <dbReference type="ARBA" id="ARBA00022598"/>
    </source>
</evidence>
<evidence type="ECO:0000256" key="9">
    <source>
        <dbReference type="HAMAP-Rule" id="MF_00127"/>
    </source>
</evidence>
<dbReference type="NCBIfam" id="TIGR00442">
    <property type="entry name" value="hisS"/>
    <property type="match status" value="1"/>
</dbReference>
<dbReference type="GO" id="GO:0006427">
    <property type="term" value="P:histidyl-tRNA aminoacylation"/>
    <property type="evidence" value="ECO:0007669"/>
    <property type="project" value="UniProtKB-UniRule"/>
</dbReference>
<dbReference type="HAMAP" id="MF_00127">
    <property type="entry name" value="His_tRNA_synth"/>
    <property type="match status" value="1"/>
</dbReference>
<dbReference type="EMBL" id="MT631581">
    <property type="protein sequence ID" value="QNO54470.1"/>
    <property type="molecule type" value="Genomic_DNA"/>
</dbReference>